<keyword evidence="3" id="KW-1185">Reference proteome</keyword>
<feature type="region of interest" description="Disordered" evidence="1">
    <location>
        <begin position="1"/>
        <end position="24"/>
    </location>
</feature>
<gene>
    <name evidence="2" type="ORF">CHS0354_027180</name>
</gene>
<name>A0AAE0T2Y6_9BIVA</name>
<comment type="caution">
    <text evidence="2">The sequence shown here is derived from an EMBL/GenBank/DDBJ whole genome shotgun (WGS) entry which is preliminary data.</text>
</comment>
<proteinExistence type="predicted"/>
<evidence type="ECO:0000313" key="2">
    <source>
        <dbReference type="EMBL" id="KAK3602404.1"/>
    </source>
</evidence>
<evidence type="ECO:0000256" key="1">
    <source>
        <dbReference type="SAM" id="MobiDB-lite"/>
    </source>
</evidence>
<reference evidence="2" key="3">
    <citation type="submission" date="2023-05" db="EMBL/GenBank/DDBJ databases">
        <authorList>
            <person name="Smith C.H."/>
        </authorList>
    </citation>
    <scope>NUCLEOTIDE SEQUENCE</scope>
    <source>
        <strain evidence="2">CHS0354</strain>
        <tissue evidence="2">Mantle</tissue>
    </source>
</reference>
<dbReference type="EMBL" id="JAEAOA010001631">
    <property type="protein sequence ID" value="KAK3602404.1"/>
    <property type="molecule type" value="Genomic_DNA"/>
</dbReference>
<protein>
    <submittedName>
        <fullName evidence="2">Uncharacterized protein</fullName>
    </submittedName>
</protein>
<dbReference type="AlphaFoldDB" id="A0AAE0T2Y6"/>
<reference evidence="2" key="1">
    <citation type="journal article" date="2021" name="Genome Biol. Evol.">
        <title>A High-Quality Reference Genome for a Parasitic Bivalve with Doubly Uniparental Inheritance (Bivalvia: Unionida).</title>
        <authorList>
            <person name="Smith C.H."/>
        </authorList>
    </citation>
    <scope>NUCLEOTIDE SEQUENCE</scope>
    <source>
        <strain evidence="2">CHS0354</strain>
    </source>
</reference>
<accession>A0AAE0T2Y6</accession>
<feature type="compositionally biased region" description="Low complexity" evidence="1">
    <location>
        <begin position="1"/>
        <end position="17"/>
    </location>
</feature>
<organism evidence="2 3">
    <name type="scientific">Potamilus streckersoni</name>
    <dbReference type="NCBI Taxonomy" id="2493646"/>
    <lineage>
        <taxon>Eukaryota</taxon>
        <taxon>Metazoa</taxon>
        <taxon>Spiralia</taxon>
        <taxon>Lophotrochozoa</taxon>
        <taxon>Mollusca</taxon>
        <taxon>Bivalvia</taxon>
        <taxon>Autobranchia</taxon>
        <taxon>Heteroconchia</taxon>
        <taxon>Palaeoheterodonta</taxon>
        <taxon>Unionida</taxon>
        <taxon>Unionoidea</taxon>
        <taxon>Unionidae</taxon>
        <taxon>Ambleminae</taxon>
        <taxon>Lampsilini</taxon>
        <taxon>Potamilus</taxon>
    </lineage>
</organism>
<dbReference type="Proteomes" id="UP001195483">
    <property type="component" value="Unassembled WGS sequence"/>
</dbReference>
<reference evidence="2" key="2">
    <citation type="journal article" date="2021" name="Genome Biol. Evol.">
        <title>Developing a high-quality reference genome for a parasitic bivalve with doubly uniparental inheritance (Bivalvia: Unionida).</title>
        <authorList>
            <person name="Smith C.H."/>
        </authorList>
    </citation>
    <scope>NUCLEOTIDE SEQUENCE</scope>
    <source>
        <strain evidence="2">CHS0354</strain>
        <tissue evidence="2">Mantle</tissue>
    </source>
</reference>
<sequence length="101" mass="11400">MLTSSSIARESSSQSQKSEVKNRLPASCREALLEIGSGRSNLQIRKRNHFKSSIFCQNESAVYRSWKSILVVNNIVQTLHLQTTYICSNEKKDIEKKDPGA</sequence>
<evidence type="ECO:0000313" key="3">
    <source>
        <dbReference type="Proteomes" id="UP001195483"/>
    </source>
</evidence>